<proteinExistence type="predicted"/>
<dbReference type="EMBL" id="KZ805409">
    <property type="protein sequence ID" value="PVH98657.1"/>
    <property type="molecule type" value="Genomic_DNA"/>
</dbReference>
<evidence type="ECO:0000313" key="1">
    <source>
        <dbReference type="EMBL" id="PVH98657.1"/>
    </source>
</evidence>
<reference evidence="1 2" key="1">
    <citation type="journal article" date="2018" name="Sci. Rep.">
        <title>Comparative genomics provides insights into the lifestyle and reveals functional heterogeneity of dark septate endophytic fungi.</title>
        <authorList>
            <person name="Knapp D.G."/>
            <person name="Nemeth J.B."/>
            <person name="Barry K."/>
            <person name="Hainaut M."/>
            <person name="Henrissat B."/>
            <person name="Johnson J."/>
            <person name="Kuo A."/>
            <person name="Lim J.H.P."/>
            <person name="Lipzen A."/>
            <person name="Nolan M."/>
            <person name="Ohm R.A."/>
            <person name="Tamas L."/>
            <person name="Grigoriev I.V."/>
            <person name="Spatafora J.W."/>
            <person name="Nagy L.G."/>
            <person name="Kovacs G.M."/>
        </authorList>
    </citation>
    <scope>NUCLEOTIDE SEQUENCE [LARGE SCALE GENOMIC DNA]</scope>
    <source>
        <strain evidence="1 2">DSE2036</strain>
    </source>
</reference>
<dbReference type="Proteomes" id="UP000244855">
    <property type="component" value="Unassembled WGS sequence"/>
</dbReference>
<keyword evidence="2" id="KW-1185">Reference proteome</keyword>
<dbReference type="OrthoDB" id="3789527at2759"/>
<evidence type="ECO:0000313" key="2">
    <source>
        <dbReference type="Proteomes" id="UP000244855"/>
    </source>
</evidence>
<gene>
    <name evidence="1" type="ORF">DM02DRAFT_41919</name>
</gene>
<protein>
    <submittedName>
        <fullName evidence="1">Uncharacterized protein</fullName>
    </submittedName>
</protein>
<organism evidence="1 2">
    <name type="scientific">Periconia macrospinosa</name>
    <dbReference type="NCBI Taxonomy" id="97972"/>
    <lineage>
        <taxon>Eukaryota</taxon>
        <taxon>Fungi</taxon>
        <taxon>Dikarya</taxon>
        <taxon>Ascomycota</taxon>
        <taxon>Pezizomycotina</taxon>
        <taxon>Dothideomycetes</taxon>
        <taxon>Pleosporomycetidae</taxon>
        <taxon>Pleosporales</taxon>
        <taxon>Massarineae</taxon>
        <taxon>Periconiaceae</taxon>
        <taxon>Periconia</taxon>
    </lineage>
</organism>
<dbReference type="AlphaFoldDB" id="A0A2V1DKD2"/>
<accession>A0A2V1DKD2</accession>
<sequence>MEITTILSPSPGPKHKCIPRLSLTITCGRRMNVFPYGPRSGRKRSGAQAWLLAPSSATSALNPRANLSLSFHSYINTPCPPAVLSSFLLTAPFFARIMSLHTLIPSDSRLKELVARTALEGRVREPVKGDAVLYRYTLPAELEEEIRREVFLKARARKLYQNNSLINVLQSPSIAAVIKGATVRMPTKKGVLFSLGRGEITTDPDGIAILLPCKSPDALRKAILEAWRVGGVRVKTQLEPGLVVIHPDVRYTMPADVPFIAYLTSVERVHDTRLNKGEGQ</sequence>
<name>A0A2V1DKD2_9PLEO</name>